<evidence type="ECO:0000256" key="1">
    <source>
        <dbReference type="SAM" id="SignalP"/>
    </source>
</evidence>
<sequence>MFYSLLFILVSSCLIPVPVYPMHQIAQLPVLNIHQIRFHNKRPVRGCPMSPYATFLSQDQQETLHELITEARSQGADEIVVREHVNKFLREIMNPQKYSEFQEANAQFEKHTRGKRHVAEKQIPRKVFDLIDKYSGANYKDSYLKFYENFATKKIRQLN</sequence>
<organism evidence="2 3">
    <name type="scientific">Heterorhabditis bacteriophora</name>
    <name type="common">Entomopathogenic nematode worm</name>
    <dbReference type="NCBI Taxonomy" id="37862"/>
    <lineage>
        <taxon>Eukaryota</taxon>
        <taxon>Metazoa</taxon>
        <taxon>Ecdysozoa</taxon>
        <taxon>Nematoda</taxon>
        <taxon>Chromadorea</taxon>
        <taxon>Rhabditida</taxon>
        <taxon>Rhabditina</taxon>
        <taxon>Rhabditomorpha</taxon>
        <taxon>Strongyloidea</taxon>
        <taxon>Heterorhabditidae</taxon>
        <taxon>Heterorhabditis</taxon>
    </lineage>
</organism>
<dbReference type="AlphaFoldDB" id="A0A1I7XHN7"/>
<keyword evidence="1" id="KW-0732">Signal</keyword>
<dbReference type="Proteomes" id="UP000095283">
    <property type="component" value="Unplaced"/>
</dbReference>
<evidence type="ECO:0000313" key="2">
    <source>
        <dbReference type="Proteomes" id="UP000095283"/>
    </source>
</evidence>
<evidence type="ECO:0000313" key="3">
    <source>
        <dbReference type="WBParaSite" id="Hba_17207"/>
    </source>
</evidence>
<name>A0A1I7XHN7_HETBA</name>
<protein>
    <submittedName>
        <fullName evidence="3">DUF148 domain-containing protein</fullName>
    </submittedName>
</protein>
<dbReference type="WBParaSite" id="Hba_17207">
    <property type="protein sequence ID" value="Hba_17207"/>
    <property type="gene ID" value="Hba_17207"/>
</dbReference>
<reference evidence="3" key="1">
    <citation type="submission" date="2016-11" db="UniProtKB">
        <authorList>
            <consortium name="WormBaseParasite"/>
        </authorList>
    </citation>
    <scope>IDENTIFICATION</scope>
</reference>
<feature type="chain" id="PRO_5009311222" evidence="1">
    <location>
        <begin position="22"/>
        <end position="159"/>
    </location>
</feature>
<proteinExistence type="predicted"/>
<accession>A0A1I7XHN7</accession>
<feature type="signal peptide" evidence="1">
    <location>
        <begin position="1"/>
        <end position="21"/>
    </location>
</feature>
<keyword evidence="2" id="KW-1185">Reference proteome</keyword>